<sequence>MEVIFDGDDVVVFIDRSGHKASEIVVFSFSGHGMHKHENPRYGDGFLQKVGATGVFFTTKGDHWWQTREMPGAIEAANRATLGIRRRVTYGQSMGGFGAACFAQDLGAEYLVTAPQLSIRTSEAKLHQVWMDGFASRERVYPNAARRMSGATGSIIYDSIHPMDTTHANLLKGLPGKHRRLIVPLASHFVPRTLTEMGVLSSIISDLIVTPNADLAQHRREIRCRRLRSSRYVEMLTLYLRKRESPGLWLLAEQQILREIRTTKVKAADAPHLYEFLTSYDASRWGNRADLAREKRKGDRLIEDLRAEIACNKVVYEANLGETGSMHQQNRPRISDRLRSIGGYIWSR</sequence>
<name>A0A443IQ90_9RHOB</name>
<accession>A0A443IQ90</accession>
<dbReference type="InterPro" id="IPR029058">
    <property type="entry name" value="AB_hydrolase_fold"/>
</dbReference>
<dbReference type="RefSeq" id="WP_128270395.1">
    <property type="nucleotide sequence ID" value="NZ_SAUW01000017.1"/>
</dbReference>
<dbReference type="AlphaFoldDB" id="A0A443IQ90"/>
<organism evidence="1 2">
    <name type="scientific">Paenirhodobacter populi</name>
    <dbReference type="NCBI Taxonomy" id="2306993"/>
    <lineage>
        <taxon>Bacteria</taxon>
        <taxon>Pseudomonadati</taxon>
        <taxon>Pseudomonadota</taxon>
        <taxon>Alphaproteobacteria</taxon>
        <taxon>Rhodobacterales</taxon>
        <taxon>Rhodobacter group</taxon>
        <taxon>Paenirhodobacter</taxon>
    </lineage>
</organism>
<gene>
    <name evidence="1" type="ORF">D2T33_15685</name>
</gene>
<dbReference type="Proteomes" id="UP000285710">
    <property type="component" value="Unassembled WGS sequence"/>
</dbReference>
<reference evidence="1 2" key="2">
    <citation type="submission" date="2019-01" db="EMBL/GenBank/DDBJ databases">
        <authorList>
            <person name="Li Y."/>
        </authorList>
    </citation>
    <scope>NUCLEOTIDE SEQUENCE [LARGE SCALE GENOMIC DNA]</scope>
    <source>
        <strain evidence="1 2">2D-5</strain>
    </source>
</reference>
<comment type="caution">
    <text evidence="1">The sequence shown here is derived from an EMBL/GenBank/DDBJ whole genome shotgun (WGS) entry which is preliminary data.</text>
</comment>
<evidence type="ECO:0000313" key="2">
    <source>
        <dbReference type="Proteomes" id="UP000285710"/>
    </source>
</evidence>
<keyword evidence="2" id="KW-1185">Reference proteome</keyword>
<evidence type="ECO:0008006" key="3">
    <source>
        <dbReference type="Google" id="ProtNLM"/>
    </source>
</evidence>
<dbReference type="EMBL" id="SAUW01000017">
    <property type="protein sequence ID" value="RWR08536.1"/>
    <property type="molecule type" value="Genomic_DNA"/>
</dbReference>
<evidence type="ECO:0000313" key="1">
    <source>
        <dbReference type="EMBL" id="RWR08536.1"/>
    </source>
</evidence>
<reference evidence="1 2" key="1">
    <citation type="submission" date="2019-01" db="EMBL/GenBank/DDBJ databases">
        <title>Sinorhodobacter populi sp. nov. isolated from the symptomatic bark tissue of Populus euramericana canker.</title>
        <authorList>
            <person name="Xu G."/>
        </authorList>
    </citation>
    <scope>NUCLEOTIDE SEQUENCE [LARGE SCALE GENOMIC DNA]</scope>
    <source>
        <strain evidence="1 2">2D-5</strain>
    </source>
</reference>
<proteinExistence type="predicted"/>
<dbReference type="SUPFAM" id="SSF53474">
    <property type="entry name" value="alpha/beta-Hydrolases"/>
    <property type="match status" value="1"/>
</dbReference>
<protein>
    <recommendedName>
        <fullName evidence="3">Alpha/beta hydrolase</fullName>
    </recommendedName>
</protein>